<keyword evidence="4" id="KW-1185">Reference proteome</keyword>
<dbReference type="InParanoid" id="A0A7J7D0I2"/>
<feature type="domain" description="DUF4378" evidence="2">
    <location>
        <begin position="245"/>
        <end position="349"/>
    </location>
</feature>
<evidence type="ECO:0000259" key="2">
    <source>
        <dbReference type="Pfam" id="PF14309"/>
    </source>
</evidence>
<comment type="caution">
    <text evidence="3">The sequence shown here is derived from an EMBL/GenBank/DDBJ whole genome shotgun (WGS) entry which is preliminary data.</text>
</comment>
<organism evidence="3 4">
    <name type="scientific">Tripterygium wilfordii</name>
    <name type="common">Thunder God vine</name>
    <dbReference type="NCBI Taxonomy" id="458696"/>
    <lineage>
        <taxon>Eukaryota</taxon>
        <taxon>Viridiplantae</taxon>
        <taxon>Streptophyta</taxon>
        <taxon>Embryophyta</taxon>
        <taxon>Tracheophyta</taxon>
        <taxon>Spermatophyta</taxon>
        <taxon>Magnoliopsida</taxon>
        <taxon>eudicotyledons</taxon>
        <taxon>Gunneridae</taxon>
        <taxon>Pentapetalae</taxon>
        <taxon>rosids</taxon>
        <taxon>fabids</taxon>
        <taxon>Celastrales</taxon>
        <taxon>Celastraceae</taxon>
        <taxon>Tripterygium</taxon>
    </lineage>
</organism>
<reference evidence="3 4" key="1">
    <citation type="journal article" date="2020" name="Nat. Commun.">
        <title>Genome of Tripterygium wilfordii and identification of cytochrome P450 involved in triptolide biosynthesis.</title>
        <authorList>
            <person name="Tu L."/>
            <person name="Su P."/>
            <person name="Zhang Z."/>
            <person name="Gao L."/>
            <person name="Wang J."/>
            <person name="Hu T."/>
            <person name="Zhou J."/>
            <person name="Zhang Y."/>
            <person name="Zhao Y."/>
            <person name="Liu Y."/>
            <person name="Song Y."/>
            <person name="Tong Y."/>
            <person name="Lu Y."/>
            <person name="Yang J."/>
            <person name="Xu C."/>
            <person name="Jia M."/>
            <person name="Peters R.J."/>
            <person name="Huang L."/>
            <person name="Gao W."/>
        </authorList>
    </citation>
    <scope>NUCLEOTIDE SEQUENCE [LARGE SCALE GENOMIC DNA]</scope>
    <source>
        <strain evidence="4">cv. XIE 37</strain>
        <tissue evidence="3">Leaf</tissue>
    </source>
</reference>
<dbReference type="AlphaFoldDB" id="A0A7J7D0I2"/>
<evidence type="ECO:0000313" key="4">
    <source>
        <dbReference type="Proteomes" id="UP000593562"/>
    </source>
</evidence>
<dbReference type="PANTHER" id="PTHR37613:SF4">
    <property type="entry name" value="DUF4378 DOMAIN-CONTAINING PROTEIN"/>
    <property type="match status" value="1"/>
</dbReference>
<sequence length="367" mass="41476">MAASTSLKPMKLEEFLKEKQAPFVLEIYLAERRHQKNNSSCKSLKRSCSGGSNKIERKSIPHCPKVLRGVYNKLTSITLRLAIRKPYNGEGNLGVRTTTQVAESDNFSTASSSTIFNSCSESDEEETPTSLQEDHTLYKAETSQPKKPYNGKQAVTGKKLLWGCNSTQRSPVSVLAEAPFHGASPHHHNKPAQEGISTKKQNHLPKTKITEETILSGSIWKLFIHSEQQNPSCTGITRLQELVQSSSSQLLKSKKVLQQTRQLLFDCVREIIKTHAYKMQGHHKQYLGSEEIGKLICEKIKLWKKLSADETKLLQLLDFEFHDSAQEWSNFEQQRTDIGLELADAIFEETKNEIVVDIVDFLAQNTY</sequence>
<dbReference type="Proteomes" id="UP000593562">
    <property type="component" value="Unassembled WGS sequence"/>
</dbReference>
<gene>
    <name evidence="3" type="ORF">HS088_TW12G01052</name>
</gene>
<accession>A0A7J7D0I2</accession>
<feature type="compositionally biased region" description="Polar residues" evidence="1">
    <location>
        <begin position="104"/>
        <end position="120"/>
    </location>
</feature>
<protein>
    <recommendedName>
        <fullName evidence="2">DUF4378 domain-containing protein</fullName>
    </recommendedName>
</protein>
<feature type="region of interest" description="Disordered" evidence="1">
    <location>
        <begin position="104"/>
        <end position="151"/>
    </location>
</feature>
<evidence type="ECO:0000256" key="1">
    <source>
        <dbReference type="SAM" id="MobiDB-lite"/>
    </source>
</evidence>
<evidence type="ECO:0000313" key="3">
    <source>
        <dbReference type="EMBL" id="KAF5739841.1"/>
    </source>
</evidence>
<proteinExistence type="predicted"/>
<dbReference type="InterPro" id="IPR025486">
    <property type="entry name" value="DUF4378"/>
</dbReference>
<dbReference type="PANTHER" id="PTHR37613">
    <property type="entry name" value="DUF4378 DOMAIN PROTEIN"/>
    <property type="match status" value="1"/>
</dbReference>
<name>A0A7J7D0I2_TRIWF</name>
<dbReference type="Pfam" id="PF14309">
    <property type="entry name" value="DUF4378"/>
    <property type="match status" value="1"/>
</dbReference>
<dbReference type="EMBL" id="JAAARO010000012">
    <property type="protein sequence ID" value="KAF5739841.1"/>
    <property type="molecule type" value="Genomic_DNA"/>
</dbReference>